<evidence type="ECO:0000256" key="3">
    <source>
        <dbReference type="ARBA" id="ARBA00023163"/>
    </source>
</evidence>
<dbReference type="AlphaFoldDB" id="A0A3N7HUI3"/>
<dbReference type="PRINTS" id="PR00032">
    <property type="entry name" value="HTHARAC"/>
</dbReference>
<dbReference type="SUPFAM" id="SSF46689">
    <property type="entry name" value="Homeodomain-like"/>
    <property type="match status" value="2"/>
</dbReference>
<sequence>MSLTLTDATPVERHYRPMRRASGLRVLRCHCHAGVDERPVDEQHEAFSITLLERGTLGYRTTAGSAVLSPGWLMLGNPGEAYVCSHEHGDGTGDDCAVLSMSAQTLDEVCSALGRTGVPPTFNRAGMPPLPRVAALFGGLLDDGDEGFALEETALAVVDAVHAALCDGQAPEPAMPQDDRALAAVNCIEQRATEPLSLDDVARCAGVGSFHLVRMFRRSIGVTPHQYLMRVRLLRAISLLRDTARPVTDVAYDSGWSDLSNFSRTFRREVGCSPNGFRKGGVAGS</sequence>
<dbReference type="Pfam" id="PF12833">
    <property type="entry name" value="HTH_18"/>
    <property type="match status" value="1"/>
</dbReference>
<keyword evidence="1" id="KW-0805">Transcription regulation</keyword>
<reference evidence="5 6" key="1">
    <citation type="submission" date="2018-08" db="EMBL/GenBank/DDBJ databases">
        <authorList>
            <person name="Khan S.A."/>
            <person name="Jeon C.O."/>
            <person name="Chun B.H."/>
            <person name="Jeong S.E."/>
        </authorList>
    </citation>
    <scope>NUCLEOTIDE SEQUENCE [LARGE SCALE GENOMIC DNA]</scope>
    <source>
        <strain evidence="5 6">S-16</strain>
    </source>
</reference>
<dbReference type="SMART" id="SM00342">
    <property type="entry name" value="HTH_ARAC"/>
    <property type="match status" value="1"/>
</dbReference>
<dbReference type="PANTHER" id="PTHR46796:SF14">
    <property type="entry name" value="TRANSCRIPTIONAL REGULATORY PROTEIN"/>
    <property type="match status" value="1"/>
</dbReference>
<organism evidence="5 6">
    <name type="scientific">Piscinibacter terrae</name>
    <dbReference type="NCBI Taxonomy" id="2496871"/>
    <lineage>
        <taxon>Bacteria</taxon>
        <taxon>Pseudomonadati</taxon>
        <taxon>Pseudomonadota</taxon>
        <taxon>Betaproteobacteria</taxon>
        <taxon>Burkholderiales</taxon>
        <taxon>Sphaerotilaceae</taxon>
        <taxon>Piscinibacter</taxon>
    </lineage>
</organism>
<evidence type="ECO:0000313" key="6">
    <source>
        <dbReference type="Proteomes" id="UP000267464"/>
    </source>
</evidence>
<accession>A0A3N7HUI3</accession>
<dbReference type="PANTHER" id="PTHR46796">
    <property type="entry name" value="HTH-TYPE TRANSCRIPTIONAL ACTIVATOR RHAS-RELATED"/>
    <property type="match status" value="1"/>
</dbReference>
<keyword evidence="2" id="KW-0238">DNA-binding</keyword>
<evidence type="ECO:0000256" key="1">
    <source>
        <dbReference type="ARBA" id="ARBA00023015"/>
    </source>
</evidence>
<proteinExistence type="predicted"/>
<feature type="domain" description="HTH araC/xylS-type" evidence="4">
    <location>
        <begin position="182"/>
        <end position="280"/>
    </location>
</feature>
<dbReference type="Gene3D" id="1.10.10.60">
    <property type="entry name" value="Homeodomain-like"/>
    <property type="match status" value="2"/>
</dbReference>
<dbReference type="InterPro" id="IPR050204">
    <property type="entry name" value="AraC_XylS_family_regulators"/>
</dbReference>
<dbReference type="GO" id="GO:0003700">
    <property type="term" value="F:DNA-binding transcription factor activity"/>
    <property type="evidence" value="ECO:0007669"/>
    <property type="project" value="InterPro"/>
</dbReference>
<comment type="caution">
    <text evidence="5">The sequence shown here is derived from an EMBL/GenBank/DDBJ whole genome shotgun (WGS) entry which is preliminary data.</text>
</comment>
<dbReference type="InterPro" id="IPR018060">
    <property type="entry name" value="HTH_AraC"/>
</dbReference>
<dbReference type="InterPro" id="IPR009057">
    <property type="entry name" value="Homeodomain-like_sf"/>
</dbReference>
<dbReference type="OrthoDB" id="8890080at2"/>
<evidence type="ECO:0000256" key="2">
    <source>
        <dbReference type="ARBA" id="ARBA00023125"/>
    </source>
</evidence>
<dbReference type="PROSITE" id="PS01124">
    <property type="entry name" value="HTH_ARAC_FAMILY_2"/>
    <property type="match status" value="1"/>
</dbReference>
<keyword evidence="6" id="KW-1185">Reference proteome</keyword>
<dbReference type="GO" id="GO:0043565">
    <property type="term" value="F:sequence-specific DNA binding"/>
    <property type="evidence" value="ECO:0007669"/>
    <property type="project" value="InterPro"/>
</dbReference>
<name>A0A3N7HUI3_9BURK</name>
<dbReference type="Proteomes" id="UP000267464">
    <property type="component" value="Unassembled WGS sequence"/>
</dbReference>
<reference evidence="5 6" key="2">
    <citation type="submission" date="2018-12" db="EMBL/GenBank/DDBJ databases">
        <title>Rhizobacter gummiphilus sp. nov., a rubber-degrading bacterium isolated from the soil of a botanical garden in Japan.</title>
        <authorList>
            <person name="Shunsuke S.S."/>
        </authorList>
    </citation>
    <scope>NUCLEOTIDE SEQUENCE [LARGE SCALE GENOMIC DNA]</scope>
    <source>
        <strain evidence="5 6">S-16</strain>
    </source>
</reference>
<gene>
    <name evidence="5" type="ORF">DZC73_02400</name>
</gene>
<evidence type="ECO:0000313" key="5">
    <source>
        <dbReference type="EMBL" id="RQP25924.1"/>
    </source>
</evidence>
<dbReference type="RefSeq" id="WP_124538593.1">
    <property type="nucleotide sequence ID" value="NZ_QUSW01000001.1"/>
</dbReference>
<dbReference type="EMBL" id="QUSW01000001">
    <property type="protein sequence ID" value="RQP25924.1"/>
    <property type="molecule type" value="Genomic_DNA"/>
</dbReference>
<dbReference type="InterPro" id="IPR020449">
    <property type="entry name" value="Tscrpt_reg_AraC-type_HTH"/>
</dbReference>
<protein>
    <submittedName>
        <fullName evidence="5">AraC family transcriptional regulator</fullName>
    </submittedName>
</protein>
<keyword evidence="3" id="KW-0804">Transcription</keyword>
<evidence type="ECO:0000259" key="4">
    <source>
        <dbReference type="PROSITE" id="PS01124"/>
    </source>
</evidence>